<sequence length="204" mass="20475">MIIRHIFLLGALAGVSACGGGLSTGGSGPGVTRSGVVTAAADGSIPTASDAEQLSVRSVNLGGYGATYAVQSRGNDVSARAALVNPQIFNVVTTSGRATFDTNYSLSEIRNTATSREITDAEGSLPITIDFATGRVQGQGDGLRVAGQMMAGSAGFTGTTTWRGIEGDLRGRADEGNLVGAFAGNAPTSVYAGAIEGFVPSTIP</sequence>
<evidence type="ECO:0008006" key="3">
    <source>
        <dbReference type="Google" id="ProtNLM"/>
    </source>
</evidence>
<organism evidence="1 2">
    <name type="scientific">Loktanella salsilacus</name>
    <dbReference type="NCBI Taxonomy" id="195913"/>
    <lineage>
        <taxon>Bacteria</taxon>
        <taxon>Pseudomonadati</taxon>
        <taxon>Pseudomonadota</taxon>
        <taxon>Alphaproteobacteria</taxon>
        <taxon>Rhodobacterales</taxon>
        <taxon>Roseobacteraceae</taxon>
        <taxon>Loktanella</taxon>
    </lineage>
</organism>
<dbReference type="OrthoDB" id="7853508at2"/>
<accession>A0A1I4EBW9</accession>
<name>A0A1I4EBW9_9RHOB</name>
<dbReference type="AlphaFoldDB" id="A0A1I4EBW9"/>
<dbReference type="Proteomes" id="UP000199550">
    <property type="component" value="Unassembled WGS sequence"/>
</dbReference>
<evidence type="ECO:0000313" key="2">
    <source>
        <dbReference type="Proteomes" id="UP000199550"/>
    </source>
</evidence>
<keyword evidence="2" id="KW-1185">Reference proteome</keyword>
<protein>
    <recommendedName>
        <fullName evidence="3">Transferrin-binding protein B C-lobe/N-lobe beta barrel domain-containing protein</fullName>
    </recommendedName>
</protein>
<gene>
    <name evidence="1" type="ORF">SAMN04488004_106103</name>
</gene>
<dbReference type="EMBL" id="FOTF01000006">
    <property type="protein sequence ID" value="SFL02087.1"/>
    <property type="molecule type" value="Genomic_DNA"/>
</dbReference>
<reference evidence="2" key="1">
    <citation type="submission" date="2016-10" db="EMBL/GenBank/DDBJ databases">
        <authorList>
            <person name="Varghese N."/>
            <person name="Submissions S."/>
        </authorList>
    </citation>
    <scope>NUCLEOTIDE SEQUENCE [LARGE SCALE GENOMIC DNA]</scope>
    <source>
        <strain evidence="2">DSM 16199</strain>
    </source>
</reference>
<dbReference type="PROSITE" id="PS51257">
    <property type="entry name" value="PROKAR_LIPOPROTEIN"/>
    <property type="match status" value="1"/>
</dbReference>
<proteinExistence type="predicted"/>
<evidence type="ECO:0000313" key="1">
    <source>
        <dbReference type="EMBL" id="SFL02087.1"/>
    </source>
</evidence>
<dbReference type="RefSeq" id="WP_090187479.1">
    <property type="nucleotide sequence ID" value="NZ_FOTF01000006.1"/>
</dbReference>